<evidence type="ECO:0000256" key="4">
    <source>
        <dbReference type="ARBA" id="ARBA00022692"/>
    </source>
</evidence>
<dbReference type="PANTHER" id="PTHR36838">
    <property type="entry name" value="AUXIN EFFLUX CARRIER FAMILY PROTEIN"/>
    <property type="match status" value="1"/>
</dbReference>
<evidence type="ECO:0000256" key="1">
    <source>
        <dbReference type="ARBA" id="ARBA00004141"/>
    </source>
</evidence>
<keyword evidence="6 7" id="KW-0472">Membrane</keyword>
<feature type="transmembrane region" description="Helical" evidence="7">
    <location>
        <begin position="277"/>
        <end position="302"/>
    </location>
</feature>
<reference evidence="12 13" key="1">
    <citation type="submission" date="2018-06" db="EMBL/GenBank/DDBJ databases">
        <authorList>
            <consortium name="Pathogen Informatics"/>
            <person name="Doyle S."/>
        </authorList>
    </citation>
    <scope>NUCLEOTIDE SEQUENCE [LARGE SCALE GENOMIC DNA]</scope>
    <source>
        <strain evidence="12 13">NCTC12360</strain>
    </source>
</reference>
<feature type="transmembrane region" description="Helical" evidence="7">
    <location>
        <begin position="127"/>
        <end position="145"/>
    </location>
</feature>
<dbReference type="Pfam" id="PF03547">
    <property type="entry name" value="Mem_trans"/>
    <property type="match status" value="1"/>
</dbReference>
<keyword evidence="4 7" id="KW-0812">Transmembrane</keyword>
<dbReference type="Proteomes" id="UP000516696">
    <property type="component" value="Chromosome"/>
</dbReference>
<feature type="transmembrane region" description="Helical" evidence="7">
    <location>
        <begin position="166"/>
        <end position="187"/>
    </location>
</feature>
<dbReference type="GO" id="GO:0016020">
    <property type="term" value="C:membrane"/>
    <property type="evidence" value="ECO:0007669"/>
    <property type="project" value="UniProtKB-SubCell"/>
</dbReference>
<gene>
    <name evidence="11" type="ORF">EGM181_11295</name>
    <name evidence="10" type="ORF">GTI89_08525</name>
    <name evidence="12" type="ORF">NCTC12360_00250</name>
    <name evidence="9" type="ORF">P7E30_00555</name>
    <name evidence="8" type="ORF">QRX88_04220</name>
</gene>
<dbReference type="EMBL" id="UFYW01000001">
    <property type="protein sequence ID" value="STD81834.1"/>
    <property type="molecule type" value="Genomic_DNA"/>
</dbReference>
<evidence type="ECO:0000313" key="10">
    <source>
        <dbReference type="EMBL" id="MXS26101.1"/>
    </source>
</evidence>
<dbReference type="GO" id="GO:0055085">
    <property type="term" value="P:transmembrane transport"/>
    <property type="evidence" value="ECO:0007669"/>
    <property type="project" value="InterPro"/>
</dbReference>
<dbReference type="Proteomes" id="UP001183682">
    <property type="component" value="Unassembled WGS sequence"/>
</dbReference>
<comment type="subcellular location">
    <subcellularLocation>
        <location evidence="1">Membrane</location>
        <topology evidence="1">Multi-pass membrane protein</topology>
    </subcellularLocation>
</comment>
<feature type="transmembrane region" description="Helical" evidence="7">
    <location>
        <begin position="6"/>
        <end position="22"/>
    </location>
</feature>
<dbReference type="RefSeq" id="WP_003126243.1">
    <property type="nucleotide sequence ID" value="NZ_BTSN01000001.1"/>
</dbReference>
<dbReference type="PANTHER" id="PTHR36838:SF3">
    <property type="entry name" value="TRANSPORTER AUXIN EFFLUX CARRIER EC FAMILY"/>
    <property type="match status" value="1"/>
</dbReference>
<feature type="transmembrane region" description="Helical" evidence="7">
    <location>
        <begin position="193"/>
        <end position="213"/>
    </location>
</feature>
<evidence type="ECO:0000313" key="9">
    <source>
        <dbReference type="EMBL" id="MDT2688694.1"/>
    </source>
</evidence>
<evidence type="ECO:0000256" key="2">
    <source>
        <dbReference type="ARBA" id="ARBA00022448"/>
    </source>
</evidence>
<feature type="transmembrane region" description="Helical" evidence="7">
    <location>
        <begin position="34"/>
        <end position="53"/>
    </location>
</feature>
<dbReference type="Proteomes" id="UP000439965">
    <property type="component" value="Unassembled WGS sequence"/>
</dbReference>
<reference evidence="11 15" key="3">
    <citation type="submission" date="2020-03" db="EMBL/GenBank/DDBJ databases">
        <title>Characterization of ganglioside-mimicking enterococci.</title>
        <authorList>
            <person name="Patry R.T."/>
            <person name="Nothaft H."/>
            <person name="Bridger R."/>
            <person name="Shajahan A."/>
            <person name="Huynh S."/>
            <person name="Sanchez S."/>
            <person name="Azadi P."/>
            <person name="Cooper K."/>
            <person name="Miller W.G."/>
            <person name="Parker C.T."/>
            <person name="Wells L."/>
            <person name="Szymanski C.M."/>
        </authorList>
    </citation>
    <scope>NUCLEOTIDE SEQUENCE [LARGE SCALE GENOMIC DNA]</scope>
    <source>
        <strain evidence="11 15">EGM181</strain>
    </source>
</reference>
<dbReference type="EMBL" id="JASUBT010000002">
    <property type="protein sequence ID" value="MDL4934926.1"/>
    <property type="molecule type" value="Genomic_DNA"/>
</dbReference>
<dbReference type="EMBL" id="CP050485">
    <property type="protein sequence ID" value="QOG27801.1"/>
    <property type="molecule type" value="Genomic_DNA"/>
</dbReference>
<name>A0A1L8TUJ0_ENTGA</name>
<reference evidence="10 14" key="2">
    <citation type="submission" date="2019-04" db="EMBL/GenBank/DDBJ databases">
        <title>Step-wise assembly of the neonatal virome modulated by breast feeding.</title>
        <authorList>
            <person name="Liang G."/>
            <person name="Bushman F."/>
        </authorList>
    </citation>
    <scope>NUCLEOTIDE SEQUENCE [LARGE SCALE GENOMIC DNA]</scope>
    <source>
        <strain evidence="10 14">E3404</strain>
    </source>
</reference>
<protein>
    <submittedName>
        <fullName evidence="8 10">Transporter</fullName>
    </submittedName>
    <submittedName>
        <fullName evidence="12">Auxin efflux carrier</fullName>
    </submittedName>
</protein>
<evidence type="ECO:0000313" key="15">
    <source>
        <dbReference type="Proteomes" id="UP000516696"/>
    </source>
</evidence>
<keyword evidence="2" id="KW-0813">Transport</keyword>
<dbReference type="OrthoDB" id="3238334at2"/>
<sequence>MGQLFLNAAGLFAMIFLGYFLKQLKVLSKADGSILSRMILNVTLPAAIILNLADMQIQMDALALILIAVIITFVQIMTAFFLTKKENDVLRQFSMYCGSGFNIGNFAIPFAQSFYPLGIPLISLFDMGNSIMLAGGTTILIEYLIGKRTVFEPGKIILNLLRSPTFTCYLFMLLIRSFGLSLPQGVIQLVQPIGNANTFLSMFMIGLFLDFRLPKHAAATVGKILSLRYGIGLLLFLCFFFLPLPAFLKPVLCLLVFAPIPLFGVINSVLAGMEEEAVGFVSSISFLISLPLMTLVLILFGLA</sequence>
<dbReference type="AlphaFoldDB" id="A0A1L8TUJ0"/>
<evidence type="ECO:0000256" key="6">
    <source>
        <dbReference type="ARBA" id="ARBA00023136"/>
    </source>
</evidence>
<dbReference type="EMBL" id="WVTI01000006">
    <property type="protein sequence ID" value="MXS26101.1"/>
    <property type="molecule type" value="Genomic_DNA"/>
</dbReference>
<organism evidence="10 14">
    <name type="scientific">Enterococcus gallinarum</name>
    <dbReference type="NCBI Taxonomy" id="1353"/>
    <lineage>
        <taxon>Bacteria</taxon>
        <taxon>Bacillati</taxon>
        <taxon>Bacillota</taxon>
        <taxon>Bacilli</taxon>
        <taxon>Lactobacillales</taxon>
        <taxon>Enterococcaceae</taxon>
        <taxon>Enterococcus</taxon>
    </lineage>
</organism>
<feature type="transmembrane region" description="Helical" evidence="7">
    <location>
        <begin position="248"/>
        <end position="270"/>
    </location>
</feature>
<evidence type="ECO:0000313" key="12">
    <source>
        <dbReference type="EMBL" id="STD81834.1"/>
    </source>
</evidence>
<evidence type="ECO:0000256" key="7">
    <source>
        <dbReference type="SAM" id="Phobius"/>
    </source>
</evidence>
<evidence type="ECO:0000256" key="5">
    <source>
        <dbReference type="ARBA" id="ARBA00022989"/>
    </source>
</evidence>
<dbReference type="Proteomes" id="UP001241571">
    <property type="component" value="Unassembled WGS sequence"/>
</dbReference>
<reference evidence="9" key="4">
    <citation type="submission" date="2023-03" db="EMBL/GenBank/DDBJ databases">
        <authorList>
            <person name="Shen W."/>
            <person name="Cai J."/>
        </authorList>
    </citation>
    <scope>NUCLEOTIDE SEQUENCE</scope>
    <source>
        <strain evidence="9">K69-2</strain>
    </source>
</reference>
<dbReference type="InterPro" id="IPR004776">
    <property type="entry name" value="Mem_transp_PIN-like"/>
</dbReference>
<evidence type="ECO:0000313" key="13">
    <source>
        <dbReference type="Proteomes" id="UP000254807"/>
    </source>
</evidence>
<evidence type="ECO:0000313" key="16">
    <source>
        <dbReference type="Proteomes" id="UP001241571"/>
    </source>
</evidence>
<evidence type="ECO:0000256" key="3">
    <source>
        <dbReference type="ARBA" id="ARBA00022475"/>
    </source>
</evidence>
<feature type="transmembrane region" description="Helical" evidence="7">
    <location>
        <begin position="59"/>
        <end position="81"/>
    </location>
</feature>
<keyword evidence="3" id="KW-1003">Cell membrane</keyword>
<keyword evidence="5 7" id="KW-1133">Transmembrane helix</keyword>
<accession>A0A1L8TUJ0</accession>
<dbReference type="Proteomes" id="UP000254807">
    <property type="component" value="Unassembled WGS sequence"/>
</dbReference>
<proteinExistence type="predicted"/>
<evidence type="ECO:0000313" key="11">
    <source>
        <dbReference type="EMBL" id="QOG27801.1"/>
    </source>
</evidence>
<dbReference type="EMBL" id="JARPZN010000001">
    <property type="protein sequence ID" value="MDT2688694.1"/>
    <property type="molecule type" value="Genomic_DNA"/>
</dbReference>
<keyword evidence="13" id="KW-1185">Reference proteome</keyword>
<evidence type="ECO:0000313" key="8">
    <source>
        <dbReference type="EMBL" id="MDL4934926.1"/>
    </source>
</evidence>
<feature type="transmembrane region" description="Helical" evidence="7">
    <location>
        <begin position="225"/>
        <end position="242"/>
    </location>
</feature>
<evidence type="ECO:0000313" key="14">
    <source>
        <dbReference type="Proteomes" id="UP000439965"/>
    </source>
</evidence>
<reference evidence="8 16" key="5">
    <citation type="submission" date="2023-06" db="EMBL/GenBank/DDBJ databases">
        <title>Acute promotion of culturable opportunistic pathogens and persistent increase of antibiotic resistance following antibiotic exposure in mouse gut microbiota.</title>
        <authorList>
            <person name="Li L."/>
            <person name="Wang B."/>
            <person name="Sun Y."/>
            <person name="Wang M."/>
            <person name="Xu H."/>
        </authorList>
    </citation>
    <scope>NUCLEOTIDE SEQUENCE [LARGE SCALE GENOMIC DNA]</scope>
    <source>
        <strain evidence="8 16">CRI2_2</strain>
    </source>
</reference>
<feature type="transmembrane region" description="Helical" evidence="7">
    <location>
        <begin position="93"/>
        <end position="115"/>
    </location>
</feature>